<dbReference type="InterPro" id="IPR018689">
    <property type="entry name" value="Imm33_dom"/>
</dbReference>
<organism evidence="3 4">
    <name type="scientific">Gordonia araii NBRC 100433</name>
    <dbReference type="NCBI Taxonomy" id="1073574"/>
    <lineage>
        <taxon>Bacteria</taxon>
        <taxon>Bacillati</taxon>
        <taxon>Actinomycetota</taxon>
        <taxon>Actinomycetes</taxon>
        <taxon>Mycobacteriales</taxon>
        <taxon>Gordoniaceae</taxon>
        <taxon>Gordonia</taxon>
    </lineage>
</organism>
<dbReference type="OrthoDB" id="4737243at2"/>
<dbReference type="STRING" id="1073574.GOARA_048_00540"/>
<name>G7H1X7_9ACTN</name>
<proteinExistence type="predicted"/>
<keyword evidence="4" id="KW-1185">Reference proteome</keyword>
<dbReference type="Proteomes" id="UP000035088">
    <property type="component" value="Unassembled WGS sequence"/>
</dbReference>
<sequence length="249" mass="27697">MPPTEFIPNAGTCLATTNVLSRRGQVRWMVREKSRDPADSGWRIMSDVDTQEYLDSGECWHVVDYNAVCAIEPALIDMWRLPVGSDLQLVRDQAATRIVETATGRQVIPVPSAAPTHHVPGGNGSDQPKPRDRMERENGVVDATFSSLSTTAGWDLALVTITFTDEPQPAYSCLLYATGDEEADLDAWFASHTLPKLPFVAESRLPSTLVELVAEHRLSMPDAKGALWSSMQFALERDGSFYFYNCRYR</sequence>
<evidence type="ECO:0000256" key="1">
    <source>
        <dbReference type="SAM" id="MobiDB-lite"/>
    </source>
</evidence>
<evidence type="ECO:0000313" key="3">
    <source>
        <dbReference type="EMBL" id="GAB09852.1"/>
    </source>
</evidence>
<accession>G7H1X7</accession>
<dbReference type="AlphaFoldDB" id="G7H1X7"/>
<protein>
    <recommendedName>
        <fullName evidence="2">Immunity protein Imm33 domain-containing protein</fullName>
    </recommendedName>
</protein>
<dbReference type="Pfam" id="PF09951">
    <property type="entry name" value="Imm33"/>
    <property type="match status" value="1"/>
</dbReference>
<dbReference type="EMBL" id="BAEE01000048">
    <property type="protein sequence ID" value="GAB09852.1"/>
    <property type="molecule type" value="Genomic_DNA"/>
</dbReference>
<feature type="region of interest" description="Disordered" evidence="1">
    <location>
        <begin position="109"/>
        <end position="134"/>
    </location>
</feature>
<feature type="domain" description="Immunity protein Imm33" evidence="2">
    <location>
        <begin position="13"/>
        <end position="97"/>
    </location>
</feature>
<evidence type="ECO:0000259" key="2">
    <source>
        <dbReference type="Pfam" id="PF09951"/>
    </source>
</evidence>
<dbReference type="RefSeq" id="WP_007321927.1">
    <property type="nucleotide sequence ID" value="NZ_BAEE01000048.1"/>
</dbReference>
<gene>
    <name evidence="3" type="ORF">GOARA_048_00540</name>
</gene>
<reference evidence="3 4" key="1">
    <citation type="submission" date="2011-11" db="EMBL/GenBank/DDBJ databases">
        <title>Whole genome shotgun sequence of Gordonia araii NBRC 100433.</title>
        <authorList>
            <person name="Yoshida Y."/>
            <person name="Hosoyama A."/>
            <person name="Tsuchikane K."/>
            <person name="Katsumata H."/>
            <person name="Yamazaki S."/>
            <person name="Fujita N."/>
        </authorList>
    </citation>
    <scope>NUCLEOTIDE SEQUENCE [LARGE SCALE GENOMIC DNA]</scope>
    <source>
        <strain evidence="3 4">NBRC 100433</strain>
    </source>
</reference>
<evidence type="ECO:0000313" key="4">
    <source>
        <dbReference type="Proteomes" id="UP000035088"/>
    </source>
</evidence>
<comment type="caution">
    <text evidence="3">The sequence shown here is derived from an EMBL/GenBank/DDBJ whole genome shotgun (WGS) entry which is preliminary data.</text>
</comment>